<dbReference type="AlphaFoldDB" id="F0Q809"/>
<dbReference type="Proteomes" id="UP000002482">
    <property type="component" value="Chromosome"/>
</dbReference>
<evidence type="ECO:0000313" key="1">
    <source>
        <dbReference type="EMBL" id="ADX45807.1"/>
    </source>
</evidence>
<keyword evidence="2" id="KW-1185">Reference proteome</keyword>
<evidence type="ECO:0000313" key="2">
    <source>
        <dbReference type="Proteomes" id="UP000002482"/>
    </source>
</evidence>
<gene>
    <name evidence="1" type="ordered locus">Acav_1891</name>
</gene>
<accession>F0Q809</accession>
<protein>
    <submittedName>
        <fullName evidence="1">Uncharacterized protein</fullName>
    </submittedName>
</protein>
<dbReference type="OrthoDB" id="8687355at2"/>
<proteinExistence type="predicted"/>
<dbReference type="KEGG" id="aaa:Acav_1891"/>
<reference evidence="1" key="1">
    <citation type="submission" date="2011-02" db="EMBL/GenBank/DDBJ databases">
        <title>Complete sequence of Acidovorax avenae subsp. avenae ATCC 19860.</title>
        <authorList>
            <consortium name="US DOE Joint Genome Institute"/>
            <person name="Lucas S."/>
            <person name="Copeland A."/>
            <person name="Lapidus A."/>
            <person name="Cheng J.-F."/>
            <person name="Goodwin L."/>
            <person name="Pitluck S."/>
            <person name="Chertkov O."/>
            <person name="Held B."/>
            <person name="Detter J.C."/>
            <person name="Han C."/>
            <person name="Tapia R."/>
            <person name="Land M."/>
            <person name="Hauser L."/>
            <person name="Kyrpides N."/>
            <person name="Ivanova N."/>
            <person name="Ovchinnikova G."/>
            <person name="Pagani I."/>
            <person name="Gordon S."/>
            <person name="Woyke T."/>
        </authorList>
    </citation>
    <scope>NUCLEOTIDE SEQUENCE</scope>
    <source>
        <strain evidence="1">ATCC 19860</strain>
    </source>
</reference>
<dbReference type="RefSeq" id="WP_013594325.1">
    <property type="nucleotide sequence ID" value="NC_015138.1"/>
</dbReference>
<dbReference type="EMBL" id="CP002521">
    <property type="protein sequence ID" value="ADX45807.1"/>
    <property type="molecule type" value="Genomic_DNA"/>
</dbReference>
<dbReference type="HOGENOM" id="CLU_150685_0_0_4"/>
<name>F0Q809_PARA1</name>
<dbReference type="GeneID" id="34239257"/>
<sequence length="108" mass="11661">MPNITLFIPAAAMPSGEAVAELSDRCALLCTGLLQSALANVHVACVAVHPGCGHPVFADVRYRLEPFRTPAVMEAFMQGLEEAILQTLRLVPRIRCFGYAASNLHARN</sequence>
<organism evidence="1 2">
    <name type="scientific">Paracidovorax avenae (strain ATCC 19860 / DSM 7227 / CCUG 15838 / JCM 20985 / LMG 2117 / NCPPB 1011)</name>
    <name type="common">Acidovorax avenae</name>
    <dbReference type="NCBI Taxonomy" id="643561"/>
    <lineage>
        <taxon>Bacteria</taxon>
        <taxon>Pseudomonadati</taxon>
        <taxon>Pseudomonadota</taxon>
        <taxon>Betaproteobacteria</taxon>
        <taxon>Burkholderiales</taxon>
        <taxon>Comamonadaceae</taxon>
        <taxon>Paracidovorax</taxon>
    </lineage>
</organism>